<reference evidence="2 3" key="1">
    <citation type="submission" date="2017-05" db="EMBL/GenBank/DDBJ databases">
        <authorList>
            <person name="Varghese N."/>
            <person name="Submissions S."/>
        </authorList>
    </citation>
    <scope>NUCLEOTIDE SEQUENCE [LARGE SCALE GENOMIC DNA]</scope>
    <source>
        <strain evidence="2 3">DSM 19036</strain>
    </source>
</reference>
<dbReference type="AlphaFoldDB" id="A0A521F830"/>
<sequence length="166" mass="18590">MILDHYFARPLFWDYLLGAIVCLLLEFAKYKGLHVAPENDTLISTTTDLSTISLTIAGFILTLLTVLITFKGSTVQSPNTENSVEPRVFDAFFETGLYYLTIKHLSNGIKSLSFIALIGYSLKLTLAKAYVPYMLYFGIFGLIIVVLTIWRSLLILAKIVALQREG</sequence>
<feature type="transmembrane region" description="Helical" evidence="1">
    <location>
        <begin position="12"/>
        <end position="30"/>
    </location>
</feature>
<keyword evidence="1" id="KW-0472">Membrane</keyword>
<accession>A0A521F830</accession>
<keyword evidence="1" id="KW-0812">Transmembrane</keyword>
<protein>
    <submittedName>
        <fullName evidence="2">Uncharacterized protein</fullName>
    </submittedName>
</protein>
<keyword evidence="1" id="KW-1133">Transmembrane helix</keyword>
<dbReference type="Proteomes" id="UP000320300">
    <property type="component" value="Unassembled WGS sequence"/>
</dbReference>
<evidence type="ECO:0000256" key="1">
    <source>
        <dbReference type="SAM" id="Phobius"/>
    </source>
</evidence>
<gene>
    <name evidence="2" type="ORF">SAMN06265348_110268</name>
</gene>
<dbReference type="RefSeq" id="WP_142529968.1">
    <property type="nucleotide sequence ID" value="NZ_CBCSJO010000010.1"/>
</dbReference>
<dbReference type="EMBL" id="FXTN01000010">
    <property type="protein sequence ID" value="SMO92276.1"/>
    <property type="molecule type" value="Genomic_DNA"/>
</dbReference>
<proteinExistence type="predicted"/>
<keyword evidence="3" id="KW-1185">Reference proteome</keyword>
<organism evidence="2 3">
    <name type="scientific">Pedobacter westerhofensis</name>
    <dbReference type="NCBI Taxonomy" id="425512"/>
    <lineage>
        <taxon>Bacteria</taxon>
        <taxon>Pseudomonadati</taxon>
        <taxon>Bacteroidota</taxon>
        <taxon>Sphingobacteriia</taxon>
        <taxon>Sphingobacteriales</taxon>
        <taxon>Sphingobacteriaceae</taxon>
        <taxon>Pedobacter</taxon>
    </lineage>
</organism>
<dbReference type="OrthoDB" id="1367203at2"/>
<feature type="transmembrane region" description="Helical" evidence="1">
    <location>
        <begin position="137"/>
        <end position="161"/>
    </location>
</feature>
<feature type="transmembrane region" description="Helical" evidence="1">
    <location>
        <begin position="50"/>
        <end position="70"/>
    </location>
</feature>
<name>A0A521F830_9SPHI</name>
<evidence type="ECO:0000313" key="2">
    <source>
        <dbReference type="EMBL" id="SMO92276.1"/>
    </source>
</evidence>
<evidence type="ECO:0000313" key="3">
    <source>
        <dbReference type="Proteomes" id="UP000320300"/>
    </source>
</evidence>